<dbReference type="PANTHER" id="PTHR43103">
    <property type="entry name" value="NUCLEOSIDE-DIPHOSPHATE-SUGAR EPIMERASE"/>
    <property type="match status" value="1"/>
</dbReference>
<dbReference type="RefSeq" id="WP_251945276.1">
    <property type="nucleotide sequence ID" value="NZ_JAMRYM010000031.1"/>
</dbReference>
<dbReference type="PANTHER" id="PTHR43103:SF6">
    <property type="entry name" value="PUTATIVE-RELATED"/>
    <property type="match status" value="1"/>
</dbReference>
<dbReference type="InterPro" id="IPR036291">
    <property type="entry name" value="NAD(P)-bd_dom_sf"/>
</dbReference>
<dbReference type="InterPro" id="IPR001509">
    <property type="entry name" value="Epimerase_deHydtase"/>
</dbReference>
<sequence>MRIAVTGASGRLGRSVVEVLRDAGHDVRPLDRERPEGPGAVAVDLTDAAAARSVLAGIAPDAVVHLAAIAVPFSAPEHRIFTTNTVMAFSVVEAAVAAGATRVLVASSPTVLGYGARDWVPERLPLDERIPVAPAHAYSLSKVCVEEMTAMFARSTAGVRFASFRPCFVIAPEEWAGATTQQGHSILDRLRDPALASVSLFNYVDARDAGEFVERWLAADSAPSGACYFVGAQDAFATRPLAELLPEHLPGTASAARHLVGTLPAFDSSAAERDTGWVARRSWRTELDPAALASLLPPDAVAAQEPALSQRTAS</sequence>
<dbReference type="EMBL" id="JAMRYM010000031">
    <property type="protein sequence ID" value="MCM6762557.1"/>
    <property type="molecule type" value="Genomic_DNA"/>
</dbReference>
<protein>
    <submittedName>
        <fullName evidence="2">NAD(P)-dependent oxidoreductase</fullName>
    </submittedName>
</protein>
<accession>A0A9X2DWN0</accession>
<dbReference type="Proteomes" id="UP001155240">
    <property type="component" value="Unassembled WGS sequence"/>
</dbReference>
<dbReference type="Gene3D" id="3.40.50.720">
    <property type="entry name" value="NAD(P)-binding Rossmann-like Domain"/>
    <property type="match status" value="1"/>
</dbReference>
<name>A0A9X2DWN0_9MICO</name>
<feature type="domain" description="NAD-dependent epimerase/dehydratase" evidence="1">
    <location>
        <begin position="3"/>
        <end position="185"/>
    </location>
</feature>
<reference evidence="2" key="1">
    <citation type="submission" date="2022-06" db="EMBL/GenBank/DDBJ databases">
        <title>Whole genome shotgun sequencing (WGS) of Rathayibacter sp. ZW T2_19, isolated from stored onions (Allium cepa).</title>
        <authorList>
            <person name="Stoll D.A."/>
            <person name="Huch M."/>
        </authorList>
    </citation>
    <scope>NUCLEOTIDE SEQUENCE</scope>
    <source>
        <strain evidence="2">ZW T2_19</strain>
    </source>
</reference>
<organism evidence="2 3">
    <name type="scientific">Rathayibacter rubneri</name>
    <dbReference type="NCBI Taxonomy" id="2950106"/>
    <lineage>
        <taxon>Bacteria</taxon>
        <taxon>Bacillati</taxon>
        <taxon>Actinomycetota</taxon>
        <taxon>Actinomycetes</taxon>
        <taxon>Micrococcales</taxon>
        <taxon>Microbacteriaceae</taxon>
        <taxon>Rathayibacter</taxon>
    </lineage>
</organism>
<keyword evidence="3" id="KW-1185">Reference proteome</keyword>
<evidence type="ECO:0000259" key="1">
    <source>
        <dbReference type="Pfam" id="PF01370"/>
    </source>
</evidence>
<proteinExistence type="predicted"/>
<dbReference type="AlphaFoldDB" id="A0A9X2DWN0"/>
<evidence type="ECO:0000313" key="2">
    <source>
        <dbReference type="EMBL" id="MCM6762557.1"/>
    </source>
</evidence>
<dbReference type="Pfam" id="PF01370">
    <property type="entry name" value="Epimerase"/>
    <property type="match status" value="1"/>
</dbReference>
<gene>
    <name evidence="2" type="ORF">NB037_09030</name>
</gene>
<dbReference type="SUPFAM" id="SSF51735">
    <property type="entry name" value="NAD(P)-binding Rossmann-fold domains"/>
    <property type="match status" value="1"/>
</dbReference>
<evidence type="ECO:0000313" key="3">
    <source>
        <dbReference type="Proteomes" id="UP001155240"/>
    </source>
</evidence>
<comment type="caution">
    <text evidence="2">The sequence shown here is derived from an EMBL/GenBank/DDBJ whole genome shotgun (WGS) entry which is preliminary data.</text>
</comment>